<accession>A0A162LDD8</accession>
<dbReference type="InterPro" id="IPR001107">
    <property type="entry name" value="Band_7"/>
</dbReference>
<feature type="transmembrane region" description="Helical" evidence="4">
    <location>
        <begin position="29"/>
        <end position="50"/>
    </location>
</feature>
<dbReference type="Pfam" id="PF01145">
    <property type="entry name" value="Band_7"/>
    <property type="match status" value="1"/>
</dbReference>
<keyword evidence="4" id="KW-1133">Transmembrane helix</keyword>
<proteinExistence type="predicted"/>
<dbReference type="InterPro" id="IPR000163">
    <property type="entry name" value="Prohibitin"/>
</dbReference>
<dbReference type="SUPFAM" id="SSF117892">
    <property type="entry name" value="Band 7/SPFH domain"/>
    <property type="match status" value="1"/>
</dbReference>
<feature type="compositionally biased region" description="Low complexity" evidence="3">
    <location>
        <begin position="312"/>
        <end position="325"/>
    </location>
</feature>
<evidence type="ECO:0000256" key="2">
    <source>
        <dbReference type="ARBA" id="ARBA00023136"/>
    </source>
</evidence>
<dbReference type="GO" id="GO:0007005">
    <property type="term" value="P:mitochondrion organization"/>
    <property type="evidence" value="ECO:0007669"/>
    <property type="project" value="TreeGrafter"/>
</dbReference>
<sequence length="483" mass="51392">MTVADMDMTDEPERPGLLGRIGGWLRRHLWSLTLSVLIAGALIILFWPAMFITVPAGHAGVVWHRFSGTDVDSPTGEGLQVIWPWDRLEIYDVRFQTVTQTYDAITADGLTVATTISFRYRVNERYVGILHKNVGPEYLHKIIIPEVGSVARARISQYTAEDFYSNLRTIVQNEIYEGVKANFLRGNYYSQPGIDLIELQDVLIKAIHLPERVAQAIERKVEQYQRQLEYDYRLATEQKEAERKRIEGEGIRMLFDRVGASEIPDYLTWLGINASVQLAQSTNAKVVVIGNKDSGGMPLILGGIDSNGARAATTSGATAGPQAADGGAGQPVIVGDVDAGTAEIRPVGSEPLNQTGSRPAPAGGPKSGPRMDSGESEAVVEGAPAGTASVGRAMVPETTTPEHQTAPAAPVQPASPQPAPTAVRQGFLPGEPVTLEQLSRWLGIGGGTGAVTTPYGPAGFGPYGVVPETAPPVGGARVAGAGG</sequence>
<evidence type="ECO:0000256" key="1">
    <source>
        <dbReference type="ARBA" id="ARBA00004167"/>
    </source>
</evidence>
<evidence type="ECO:0000313" key="7">
    <source>
        <dbReference type="Proteomes" id="UP000075787"/>
    </source>
</evidence>
<keyword evidence="4" id="KW-0812">Transmembrane</keyword>
<dbReference type="EMBL" id="LPZR01000089">
    <property type="protein sequence ID" value="KYO54422.1"/>
    <property type="molecule type" value="Genomic_DNA"/>
</dbReference>
<dbReference type="PANTHER" id="PTHR23222">
    <property type="entry name" value="PROHIBITIN"/>
    <property type="match status" value="1"/>
</dbReference>
<dbReference type="PANTHER" id="PTHR23222:SF1">
    <property type="entry name" value="PROHIBITIN-2"/>
    <property type="match status" value="1"/>
</dbReference>
<reference evidence="6 7" key="1">
    <citation type="submission" date="2015-12" db="EMBL/GenBank/DDBJ databases">
        <title>Genome sequence of Tistrella mobilis MCCC 1A02139.</title>
        <authorList>
            <person name="Lu L."/>
            <person name="Lai Q."/>
            <person name="Shao Z."/>
            <person name="Qian P."/>
        </authorList>
    </citation>
    <scope>NUCLEOTIDE SEQUENCE [LARGE SCALE GENOMIC DNA]</scope>
    <source>
        <strain evidence="6 7">MCCC 1A02139</strain>
    </source>
</reference>
<dbReference type="Gene3D" id="3.30.479.30">
    <property type="entry name" value="Band 7 domain"/>
    <property type="match status" value="1"/>
</dbReference>
<organism evidence="6 7">
    <name type="scientific">Tistrella mobilis</name>
    <dbReference type="NCBI Taxonomy" id="171437"/>
    <lineage>
        <taxon>Bacteria</taxon>
        <taxon>Pseudomonadati</taxon>
        <taxon>Pseudomonadota</taxon>
        <taxon>Alphaproteobacteria</taxon>
        <taxon>Geminicoccales</taxon>
        <taxon>Geminicoccaceae</taxon>
        <taxon>Tistrella</taxon>
    </lineage>
</organism>
<evidence type="ECO:0000313" key="6">
    <source>
        <dbReference type="EMBL" id="KYO54422.1"/>
    </source>
</evidence>
<dbReference type="GO" id="GO:0016020">
    <property type="term" value="C:membrane"/>
    <property type="evidence" value="ECO:0007669"/>
    <property type="project" value="UniProtKB-SubCell"/>
</dbReference>
<feature type="domain" description="Band 7" evidence="5">
    <location>
        <begin position="53"/>
        <end position="241"/>
    </location>
</feature>
<protein>
    <recommendedName>
        <fullName evidence="5">Band 7 domain-containing protein</fullName>
    </recommendedName>
</protein>
<keyword evidence="2 4" id="KW-0472">Membrane</keyword>
<feature type="region of interest" description="Disordered" evidence="3">
    <location>
        <begin position="312"/>
        <end position="334"/>
    </location>
</feature>
<dbReference type="Proteomes" id="UP000075787">
    <property type="component" value="Unassembled WGS sequence"/>
</dbReference>
<name>A0A162LDD8_9PROT</name>
<evidence type="ECO:0000256" key="3">
    <source>
        <dbReference type="SAM" id="MobiDB-lite"/>
    </source>
</evidence>
<dbReference type="GeneID" id="97241040"/>
<dbReference type="OrthoDB" id="9792660at2"/>
<comment type="caution">
    <text evidence="6">The sequence shown here is derived from an EMBL/GenBank/DDBJ whole genome shotgun (WGS) entry which is preliminary data.</text>
</comment>
<dbReference type="InterPro" id="IPR036013">
    <property type="entry name" value="Band_7/SPFH_dom_sf"/>
</dbReference>
<dbReference type="AlphaFoldDB" id="A0A162LDD8"/>
<evidence type="ECO:0000256" key="4">
    <source>
        <dbReference type="SAM" id="Phobius"/>
    </source>
</evidence>
<gene>
    <name evidence="6" type="ORF">AUP44_25235</name>
</gene>
<dbReference type="CDD" id="cd03401">
    <property type="entry name" value="SPFH_prohibitin"/>
    <property type="match status" value="1"/>
</dbReference>
<comment type="subcellular location">
    <subcellularLocation>
        <location evidence="1">Membrane</location>
        <topology evidence="1">Single-pass membrane protein</topology>
    </subcellularLocation>
</comment>
<evidence type="ECO:0000259" key="5">
    <source>
        <dbReference type="Pfam" id="PF01145"/>
    </source>
</evidence>
<dbReference type="RefSeq" id="WP_062763037.1">
    <property type="nucleotide sequence ID" value="NZ_CP121045.1"/>
</dbReference>
<feature type="region of interest" description="Disordered" evidence="3">
    <location>
        <begin position="346"/>
        <end position="426"/>
    </location>
</feature>